<feature type="transmembrane region" description="Helical" evidence="1">
    <location>
        <begin position="108"/>
        <end position="125"/>
    </location>
</feature>
<keyword evidence="1" id="KW-0472">Membrane</keyword>
<proteinExistence type="predicted"/>
<dbReference type="EMBL" id="BNJG01000003">
    <property type="protein sequence ID" value="GHO59295.1"/>
    <property type="molecule type" value="Genomic_DNA"/>
</dbReference>
<accession>A0ABQ3V329</accession>
<keyword evidence="3" id="KW-1185">Reference proteome</keyword>
<evidence type="ECO:0000313" key="2">
    <source>
        <dbReference type="EMBL" id="GHO59295.1"/>
    </source>
</evidence>
<evidence type="ECO:0000256" key="1">
    <source>
        <dbReference type="SAM" id="Phobius"/>
    </source>
</evidence>
<dbReference type="Proteomes" id="UP000654345">
    <property type="component" value="Unassembled WGS sequence"/>
</dbReference>
<dbReference type="Pfam" id="PF14325">
    <property type="entry name" value="DUF4383"/>
    <property type="match status" value="1"/>
</dbReference>
<reference evidence="2 3" key="1">
    <citation type="journal article" date="2021" name="Int. J. Syst. Evol. Microbiol.">
        <title>Reticulibacter mediterranei gen. nov., sp. nov., within the new family Reticulibacteraceae fam. nov., and Ktedonospora formicarum gen. nov., sp. nov., Ktedonobacter robiniae sp. nov., Dictyobacter formicarum sp. nov. and Dictyobacter arantiisoli sp. nov., belonging to the class Ktedonobacteria.</title>
        <authorList>
            <person name="Yabe S."/>
            <person name="Zheng Y."/>
            <person name="Wang C.M."/>
            <person name="Sakai Y."/>
            <person name="Abe K."/>
            <person name="Yokota A."/>
            <person name="Donadio S."/>
            <person name="Cavaletti L."/>
            <person name="Monciardini P."/>
        </authorList>
    </citation>
    <scope>NUCLEOTIDE SEQUENCE [LARGE SCALE GENOMIC DNA]</scope>
    <source>
        <strain evidence="2 3">SOSP1-30</strain>
    </source>
</reference>
<keyword evidence="1" id="KW-1133">Transmembrane helix</keyword>
<dbReference type="RefSeq" id="WP_201375493.1">
    <property type="nucleotide sequence ID" value="NZ_BNJG01000003.1"/>
</dbReference>
<protein>
    <recommendedName>
        <fullName evidence="4">DUF4383 domain-containing protein</fullName>
    </recommendedName>
</protein>
<sequence>MPWTVNRYFTLAIAIIFLIVGTTGIAYSADMQTGHMLIFDVDVVHNMMHFLTGVVAMVVAIMGPIWSRTFNRTIGVIYLLVGLLGLAYPVLYFDGRLLGIMHANLEDHILHLLLGVIALAIGFATERLPGVASSTVSEASVQDAS</sequence>
<evidence type="ECO:0008006" key="4">
    <source>
        <dbReference type="Google" id="ProtNLM"/>
    </source>
</evidence>
<feature type="transmembrane region" description="Helical" evidence="1">
    <location>
        <begin position="7"/>
        <end position="27"/>
    </location>
</feature>
<feature type="transmembrane region" description="Helical" evidence="1">
    <location>
        <begin position="47"/>
        <end position="66"/>
    </location>
</feature>
<organism evidence="2 3">
    <name type="scientific">Ktedonobacter robiniae</name>
    <dbReference type="NCBI Taxonomy" id="2778365"/>
    <lineage>
        <taxon>Bacteria</taxon>
        <taxon>Bacillati</taxon>
        <taxon>Chloroflexota</taxon>
        <taxon>Ktedonobacteria</taxon>
        <taxon>Ktedonobacterales</taxon>
        <taxon>Ktedonobacteraceae</taxon>
        <taxon>Ktedonobacter</taxon>
    </lineage>
</organism>
<comment type="caution">
    <text evidence="2">The sequence shown here is derived from an EMBL/GenBank/DDBJ whole genome shotgun (WGS) entry which is preliminary data.</text>
</comment>
<name>A0ABQ3V329_9CHLR</name>
<gene>
    <name evidence="2" type="ORF">KSB_77700</name>
</gene>
<keyword evidence="1" id="KW-0812">Transmembrane</keyword>
<evidence type="ECO:0000313" key="3">
    <source>
        <dbReference type="Proteomes" id="UP000654345"/>
    </source>
</evidence>
<feature type="transmembrane region" description="Helical" evidence="1">
    <location>
        <begin position="73"/>
        <end position="93"/>
    </location>
</feature>